<proteinExistence type="predicted"/>
<dbReference type="Proteomes" id="UP000663889">
    <property type="component" value="Unassembled WGS sequence"/>
</dbReference>
<protein>
    <submittedName>
        <fullName evidence="3">Uncharacterized protein</fullName>
    </submittedName>
</protein>
<feature type="compositionally biased region" description="Polar residues" evidence="1">
    <location>
        <begin position="249"/>
        <end position="280"/>
    </location>
</feature>
<accession>A0A818VHZ6</accession>
<evidence type="ECO:0000256" key="1">
    <source>
        <dbReference type="SAM" id="MobiDB-lite"/>
    </source>
</evidence>
<feature type="compositionally biased region" description="Polar residues" evidence="1">
    <location>
        <begin position="422"/>
        <end position="438"/>
    </location>
</feature>
<feature type="compositionally biased region" description="Polar residues" evidence="1">
    <location>
        <begin position="445"/>
        <end position="463"/>
    </location>
</feature>
<dbReference type="AlphaFoldDB" id="A0A818VHZ6"/>
<gene>
    <name evidence="3" type="ORF">FNK824_LOCUS9985</name>
    <name evidence="2" type="ORF">SEV965_LOCUS6273</name>
</gene>
<dbReference type="EMBL" id="CAJOBE010001089">
    <property type="protein sequence ID" value="CAF3713500.1"/>
    <property type="molecule type" value="Genomic_DNA"/>
</dbReference>
<comment type="caution">
    <text evidence="3">The sequence shown here is derived from an EMBL/GenBank/DDBJ whole genome shotgun (WGS) entry which is preliminary data.</text>
</comment>
<evidence type="ECO:0000313" key="3">
    <source>
        <dbReference type="EMBL" id="CAF3713500.1"/>
    </source>
</evidence>
<sequence>MVSKTQPVIPPTLPTVHLETIYEESGDSHSSSIVNIQRQFDNREQSSSCWSNQTFHGLISARSIPTVDVHRRRQENDCQHKPPIEVRYLDGTKCYIHPSLTTTTASTIIKRRKYSRSSRHDSSSPIKINTKSRQIFNITPKKKKKLPKKPEIMLTIITVEDLSQAGITPPSTSSLDESDTLALTKSHSNSSVDTLKAVKDISLNDTDKVLIEQLPTATVPPSIQPVGPIIDITMSNLRFPVAPRHHSQHQPTLRHPQQTSTIRSQSLPPSQSHFPSSLQQKSISNLIPPVAVVPPSRKTSGPSLQITVTTDENERNLLSINHISRSTISSMKSTNENLNNQSKPSFQSCTNSLVGGGSRSAFRPFLKSTTFTPQPKLPLNMNVKSQTSTNQIKQNSSKPQVPLPSHPHPQQYRPSSSSSSSNKINFTAQHSSSINSVGNDRHSISSDVSKQSVRPKISNNNLSDKVINSTSTMRTSNNSQPLLRTSTNKIVDNSFNQTNIINDQMNDIQNRSIIIDPSLQWHSVTSKSLYEVPRLSNQYSGIPLRITLPDSSPTHNQKLVHNHDIELENRLLNAGLSPETIALYERILEVGDINEMAISSPPEIINQYHCESFL</sequence>
<evidence type="ECO:0000313" key="4">
    <source>
        <dbReference type="Proteomes" id="UP000663874"/>
    </source>
</evidence>
<feature type="compositionally biased region" description="Polar residues" evidence="1">
    <location>
        <begin position="382"/>
        <end position="399"/>
    </location>
</feature>
<reference evidence="3" key="1">
    <citation type="submission" date="2021-02" db="EMBL/GenBank/DDBJ databases">
        <authorList>
            <person name="Nowell W R."/>
        </authorList>
    </citation>
    <scope>NUCLEOTIDE SEQUENCE</scope>
</reference>
<organism evidence="3 4">
    <name type="scientific">Rotaria sordida</name>
    <dbReference type="NCBI Taxonomy" id="392033"/>
    <lineage>
        <taxon>Eukaryota</taxon>
        <taxon>Metazoa</taxon>
        <taxon>Spiralia</taxon>
        <taxon>Gnathifera</taxon>
        <taxon>Rotifera</taxon>
        <taxon>Eurotatoria</taxon>
        <taxon>Bdelloidea</taxon>
        <taxon>Philodinida</taxon>
        <taxon>Philodinidae</taxon>
        <taxon>Rotaria</taxon>
    </lineage>
</organism>
<feature type="region of interest" description="Disordered" evidence="1">
    <location>
        <begin position="243"/>
        <end position="280"/>
    </location>
</feature>
<feature type="region of interest" description="Disordered" evidence="1">
    <location>
        <begin position="368"/>
        <end position="463"/>
    </location>
</feature>
<name>A0A818VHZ6_9BILA</name>
<dbReference type="Proteomes" id="UP000663874">
    <property type="component" value="Unassembled WGS sequence"/>
</dbReference>
<dbReference type="EMBL" id="CAJNOU010000203">
    <property type="protein sequence ID" value="CAF0913550.1"/>
    <property type="molecule type" value="Genomic_DNA"/>
</dbReference>
<feature type="region of interest" description="Disordered" evidence="1">
    <location>
        <begin position="332"/>
        <end position="352"/>
    </location>
</feature>
<evidence type="ECO:0000313" key="2">
    <source>
        <dbReference type="EMBL" id="CAF0913550.1"/>
    </source>
</evidence>